<dbReference type="Proteomes" id="UP001596060">
    <property type="component" value="Unassembled WGS sequence"/>
</dbReference>
<comment type="caution">
    <text evidence="1">The sequence shown here is derived from an EMBL/GenBank/DDBJ whole genome shotgun (WGS) entry which is preliminary data.</text>
</comment>
<dbReference type="EMBL" id="JBHSLU010000020">
    <property type="protein sequence ID" value="MFC5505686.1"/>
    <property type="molecule type" value="Genomic_DNA"/>
</dbReference>
<sequence>MTTRKRKASAACDETLPGAEDLSRYARTYAQLGDHAERHFLLWQLSSAHAMLLEQDGDRIHAEFGGLNGRQLAEGARAQARFFAFMLAEAPAQRDEHLERKITVYEAMIFQEDEMARSHTAVMVEAAMQVDARKLGINLTKVAIEPGSMSRH</sequence>
<protein>
    <submittedName>
        <fullName evidence="1">Uncharacterized protein</fullName>
    </submittedName>
</protein>
<proteinExistence type="predicted"/>
<dbReference type="RefSeq" id="WP_068072636.1">
    <property type="nucleotide sequence ID" value="NZ_JBHSLU010000020.1"/>
</dbReference>
<keyword evidence="2" id="KW-1185">Reference proteome</keyword>
<gene>
    <name evidence="1" type="ORF">ACFPN9_10490</name>
</gene>
<name>A0ABW0NYR8_9HYPH</name>
<evidence type="ECO:0000313" key="2">
    <source>
        <dbReference type="Proteomes" id="UP001596060"/>
    </source>
</evidence>
<accession>A0ABW0NYR8</accession>
<organism evidence="1 2">
    <name type="scientific">Bosea massiliensis</name>
    <dbReference type="NCBI Taxonomy" id="151419"/>
    <lineage>
        <taxon>Bacteria</taxon>
        <taxon>Pseudomonadati</taxon>
        <taxon>Pseudomonadota</taxon>
        <taxon>Alphaproteobacteria</taxon>
        <taxon>Hyphomicrobiales</taxon>
        <taxon>Boseaceae</taxon>
        <taxon>Bosea</taxon>
    </lineage>
</organism>
<evidence type="ECO:0000313" key="1">
    <source>
        <dbReference type="EMBL" id="MFC5505686.1"/>
    </source>
</evidence>
<reference evidence="2" key="1">
    <citation type="journal article" date="2019" name="Int. J. Syst. Evol. Microbiol.">
        <title>The Global Catalogue of Microorganisms (GCM) 10K type strain sequencing project: providing services to taxonomists for standard genome sequencing and annotation.</title>
        <authorList>
            <consortium name="The Broad Institute Genomics Platform"/>
            <consortium name="The Broad Institute Genome Sequencing Center for Infectious Disease"/>
            <person name="Wu L."/>
            <person name="Ma J."/>
        </authorList>
    </citation>
    <scope>NUCLEOTIDE SEQUENCE [LARGE SCALE GENOMIC DNA]</scope>
    <source>
        <strain evidence="2">CCUG 43117</strain>
    </source>
</reference>